<dbReference type="PANTHER" id="PTHR22916">
    <property type="entry name" value="GLYCOSYLTRANSFERASE"/>
    <property type="match status" value="1"/>
</dbReference>
<organism evidence="2 3">
    <name type="scientific">Brevundimonas goettingensis</name>
    <dbReference type="NCBI Taxonomy" id="2774190"/>
    <lineage>
        <taxon>Bacteria</taxon>
        <taxon>Pseudomonadati</taxon>
        <taxon>Pseudomonadota</taxon>
        <taxon>Alphaproteobacteria</taxon>
        <taxon>Caulobacterales</taxon>
        <taxon>Caulobacteraceae</taxon>
        <taxon>Brevundimonas</taxon>
    </lineage>
</organism>
<sequence length="335" mass="36483">MTSASLPTVDIALATYNGERFLAPFLDSLVAQTHEKIVLVVSDDGSTDRTAEILESYRDRLEIRFLGSARRGVVGNFERALAGCDADYVVLADQDDIWRADKIERLVATAMEVERVTGRDQPVLVFSDLGLVTETLEVIAPSFFDATLKSIEARTLTDFALDNHAPGCCTLANRTLLDLALPFPEVTIHDWWINLLAAAAGTVAACPESLVDYRQHGGNAIGIGSAAASDASKLRAVLTRPWAFIGSRIANARKRADVARTQLAALRLRLNERGRSVASRDVDPLMRSGMAELSKIFAGARPGLRRFDLALTLFFLGRRNRSALPAIETRDASDA</sequence>
<dbReference type="Gene3D" id="3.90.550.10">
    <property type="entry name" value="Spore Coat Polysaccharide Biosynthesis Protein SpsA, Chain A"/>
    <property type="match status" value="1"/>
</dbReference>
<dbReference type="PANTHER" id="PTHR22916:SF3">
    <property type="entry name" value="UDP-GLCNAC:BETAGAL BETA-1,3-N-ACETYLGLUCOSAMINYLTRANSFERASE-LIKE PROTEIN 1"/>
    <property type="match status" value="1"/>
</dbReference>
<protein>
    <submittedName>
        <fullName evidence="2">Glycosyltransferase family 2 protein</fullName>
    </submittedName>
</protein>
<reference evidence="2" key="1">
    <citation type="submission" date="2020-09" db="EMBL/GenBank/DDBJ databases">
        <title>Brevundimonas sp. LVF2 isolated from a puddle in Goettingen, Germany.</title>
        <authorList>
            <person name="Friedrich I."/>
            <person name="Klassen A."/>
            <person name="Hannes N."/>
            <person name="Schneider D."/>
            <person name="Hertel R."/>
            <person name="Daniel R."/>
        </authorList>
    </citation>
    <scope>NUCLEOTIDE SEQUENCE</scope>
    <source>
        <strain evidence="2">LVF2</strain>
    </source>
</reference>
<proteinExistence type="predicted"/>
<dbReference type="KEGG" id="bgoe:IFJ75_00635"/>
<dbReference type="Pfam" id="PF00535">
    <property type="entry name" value="Glycos_transf_2"/>
    <property type="match status" value="1"/>
</dbReference>
<dbReference type="InterPro" id="IPR001173">
    <property type="entry name" value="Glyco_trans_2-like"/>
</dbReference>
<dbReference type="InterPro" id="IPR029044">
    <property type="entry name" value="Nucleotide-diphossugar_trans"/>
</dbReference>
<dbReference type="SUPFAM" id="SSF53448">
    <property type="entry name" value="Nucleotide-diphospho-sugar transferases"/>
    <property type="match status" value="1"/>
</dbReference>
<dbReference type="GO" id="GO:0016758">
    <property type="term" value="F:hexosyltransferase activity"/>
    <property type="evidence" value="ECO:0007669"/>
    <property type="project" value="UniProtKB-ARBA"/>
</dbReference>
<accession>A0A975C4M6</accession>
<dbReference type="Proteomes" id="UP000663918">
    <property type="component" value="Chromosome"/>
</dbReference>
<evidence type="ECO:0000313" key="3">
    <source>
        <dbReference type="Proteomes" id="UP000663918"/>
    </source>
</evidence>
<dbReference type="EMBL" id="CP062222">
    <property type="protein sequence ID" value="QTC91477.1"/>
    <property type="molecule type" value="Genomic_DNA"/>
</dbReference>
<evidence type="ECO:0000259" key="1">
    <source>
        <dbReference type="Pfam" id="PF00535"/>
    </source>
</evidence>
<evidence type="ECO:0000313" key="2">
    <source>
        <dbReference type="EMBL" id="QTC91477.1"/>
    </source>
</evidence>
<keyword evidence="3" id="KW-1185">Reference proteome</keyword>
<feature type="domain" description="Glycosyltransferase 2-like" evidence="1">
    <location>
        <begin position="11"/>
        <end position="112"/>
    </location>
</feature>
<gene>
    <name evidence="2" type="ORF">IFJ75_00635</name>
</gene>
<name>A0A975C4M6_9CAUL</name>
<dbReference type="RefSeq" id="WP_207870654.1">
    <property type="nucleotide sequence ID" value="NZ_CP062222.1"/>
</dbReference>
<dbReference type="AlphaFoldDB" id="A0A975C4M6"/>
<dbReference type="CDD" id="cd04196">
    <property type="entry name" value="GT_2_like_d"/>
    <property type="match status" value="1"/>
</dbReference>